<evidence type="ECO:0000256" key="5">
    <source>
        <dbReference type="ARBA" id="ARBA00023136"/>
    </source>
</evidence>
<accession>A0A1E3P921</accession>
<evidence type="ECO:0000313" key="9">
    <source>
        <dbReference type="Proteomes" id="UP000094112"/>
    </source>
</evidence>
<feature type="transmembrane region" description="Helical" evidence="6">
    <location>
        <begin position="175"/>
        <end position="193"/>
    </location>
</feature>
<feature type="non-terminal residue" evidence="8">
    <location>
        <position position="1"/>
    </location>
</feature>
<dbReference type="PANTHER" id="PTHR23501:SF78">
    <property type="entry name" value="MAJOR FACILITATOR SUPERFAMILY (MFS) PROFILE DOMAIN-CONTAINING PROTEIN-RELATED"/>
    <property type="match status" value="1"/>
</dbReference>
<keyword evidence="4 6" id="KW-1133">Transmembrane helix</keyword>
<name>A0A1E3P921_WICAA</name>
<dbReference type="AlphaFoldDB" id="A0A1E3P921"/>
<dbReference type="STRING" id="683960.A0A1E3P921"/>
<reference evidence="8 9" key="1">
    <citation type="journal article" date="2016" name="Proc. Natl. Acad. Sci. U.S.A.">
        <title>Comparative genomics of biotechnologically important yeasts.</title>
        <authorList>
            <person name="Riley R."/>
            <person name="Haridas S."/>
            <person name="Wolfe K.H."/>
            <person name="Lopes M.R."/>
            <person name="Hittinger C.T."/>
            <person name="Goeker M."/>
            <person name="Salamov A.A."/>
            <person name="Wisecaver J.H."/>
            <person name="Long T.M."/>
            <person name="Calvey C.H."/>
            <person name="Aerts A.L."/>
            <person name="Barry K.W."/>
            <person name="Choi C."/>
            <person name="Clum A."/>
            <person name="Coughlan A.Y."/>
            <person name="Deshpande S."/>
            <person name="Douglass A.P."/>
            <person name="Hanson S.J."/>
            <person name="Klenk H.-P."/>
            <person name="LaButti K.M."/>
            <person name="Lapidus A."/>
            <person name="Lindquist E.A."/>
            <person name="Lipzen A.M."/>
            <person name="Meier-Kolthoff J.P."/>
            <person name="Ohm R.A."/>
            <person name="Otillar R.P."/>
            <person name="Pangilinan J.L."/>
            <person name="Peng Y."/>
            <person name="Rokas A."/>
            <person name="Rosa C.A."/>
            <person name="Scheuner C."/>
            <person name="Sibirny A.A."/>
            <person name="Slot J.C."/>
            <person name="Stielow J.B."/>
            <person name="Sun H."/>
            <person name="Kurtzman C.P."/>
            <person name="Blackwell M."/>
            <person name="Grigoriev I.V."/>
            <person name="Jeffries T.W."/>
        </authorList>
    </citation>
    <scope>NUCLEOTIDE SEQUENCE [LARGE SCALE GENOMIC DNA]</scope>
    <source>
        <strain evidence="9">ATCC 58044 / CBS 1984 / NCYC 433 / NRRL Y-366-8</strain>
    </source>
</reference>
<dbReference type="Gene3D" id="1.20.1250.20">
    <property type="entry name" value="MFS general substrate transporter like domains"/>
    <property type="match status" value="1"/>
</dbReference>
<evidence type="ECO:0000259" key="7">
    <source>
        <dbReference type="PROSITE" id="PS50850"/>
    </source>
</evidence>
<feature type="transmembrane region" description="Helical" evidence="6">
    <location>
        <begin position="213"/>
        <end position="231"/>
    </location>
</feature>
<evidence type="ECO:0000256" key="3">
    <source>
        <dbReference type="ARBA" id="ARBA00022692"/>
    </source>
</evidence>
<evidence type="ECO:0000256" key="2">
    <source>
        <dbReference type="ARBA" id="ARBA00008335"/>
    </source>
</evidence>
<feature type="transmembrane region" description="Helical" evidence="6">
    <location>
        <begin position="347"/>
        <end position="367"/>
    </location>
</feature>
<dbReference type="InterPro" id="IPR020846">
    <property type="entry name" value="MFS_dom"/>
</dbReference>
<dbReference type="OrthoDB" id="10021397at2759"/>
<feature type="transmembrane region" description="Helical" evidence="6">
    <location>
        <begin position="373"/>
        <end position="398"/>
    </location>
</feature>
<feature type="transmembrane region" description="Helical" evidence="6">
    <location>
        <begin position="419"/>
        <end position="437"/>
    </location>
</feature>
<feature type="domain" description="Major facilitator superfamily (MFS) profile" evidence="7">
    <location>
        <begin position="21"/>
        <end position="515"/>
    </location>
</feature>
<protein>
    <recommendedName>
        <fullName evidence="7">Major facilitator superfamily (MFS) profile domain-containing protein</fullName>
    </recommendedName>
</protein>
<dbReference type="PANTHER" id="PTHR23501">
    <property type="entry name" value="MAJOR FACILITATOR SUPERFAMILY"/>
    <property type="match status" value="1"/>
</dbReference>
<feature type="transmembrane region" description="Helical" evidence="6">
    <location>
        <begin position="20"/>
        <end position="46"/>
    </location>
</feature>
<proteinExistence type="inferred from homology"/>
<dbReference type="GO" id="GO:0022857">
    <property type="term" value="F:transmembrane transporter activity"/>
    <property type="evidence" value="ECO:0007669"/>
    <property type="project" value="InterPro"/>
</dbReference>
<dbReference type="InterPro" id="IPR011701">
    <property type="entry name" value="MFS"/>
</dbReference>
<dbReference type="GeneID" id="30197876"/>
<feature type="transmembrane region" description="Helical" evidence="6">
    <location>
        <begin position="277"/>
        <end position="301"/>
    </location>
</feature>
<keyword evidence="3 6" id="KW-0812">Transmembrane</keyword>
<dbReference type="InterPro" id="IPR036259">
    <property type="entry name" value="MFS_trans_sf"/>
</dbReference>
<keyword evidence="5 6" id="KW-0472">Membrane</keyword>
<feature type="non-terminal residue" evidence="8">
    <location>
        <position position="526"/>
    </location>
</feature>
<dbReference type="PROSITE" id="PS50850">
    <property type="entry name" value="MFS"/>
    <property type="match status" value="1"/>
</dbReference>
<gene>
    <name evidence="8" type="ORF">WICANDRAFT_15090</name>
</gene>
<dbReference type="GO" id="GO:0005886">
    <property type="term" value="C:plasma membrane"/>
    <property type="evidence" value="ECO:0007669"/>
    <property type="project" value="TreeGrafter"/>
</dbReference>
<evidence type="ECO:0000313" key="8">
    <source>
        <dbReference type="EMBL" id="ODQ61367.1"/>
    </source>
</evidence>
<evidence type="ECO:0000256" key="4">
    <source>
        <dbReference type="ARBA" id="ARBA00022989"/>
    </source>
</evidence>
<dbReference type="Proteomes" id="UP000094112">
    <property type="component" value="Unassembled WGS sequence"/>
</dbReference>
<dbReference type="EMBL" id="KV454209">
    <property type="protein sequence ID" value="ODQ61367.1"/>
    <property type="molecule type" value="Genomic_DNA"/>
</dbReference>
<feature type="transmembrane region" description="Helical" evidence="6">
    <location>
        <begin position="111"/>
        <end position="132"/>
    </location>
</feature>
<evidence type="ECO:0000256" key="6">
    <source>
        <dbReference type="SAM" id="Phobius"/>
    </source>
</evidence>
<keyword evidence="9" id="KW-1185">Reference proteome</keyword>
<dbReference type="Pfam" id="PF07690">
    <property type="entry name" value="MFS_1"/>
    <property type="match status" value="1"/>
</dbReference>
<evidence type="ECO:0000256" key="1">
    <source>
        <dbReference type="ARBA" id="ARBA00004141"/>
    </source>
</evidence>
<feature type="transmembrane region" description="Helical" evidence="6">
    <location>
        <begin position="86"/>
        <end position="105"/>
    </location>
</feature>
<feature type="transmembrane region" description="Helical" evidence="6">
    <location>
        <begin position="492"/>
        <end position="510"/>
    </location>
</feature>
<feature type="transmembrane region" description="Helical" evidence="6">
    <location>
        <begin position="243"/>
        <end position="265"/>
    </location>
</feature>
<comment type="similarity">
    <text evidence="2">Belongs to the major facilitator superfamily.</text>
</comment>
<sequence length="526" mass="58590">IGKKLGDSHNNQLSPAKIRVVLCAMSMSLMFAFIDQNGISVVLPFIANDLNAQLTISWAGTSQLIANCCFQLLCGRFADIFGRKNVLVFMILMLGFFDLACGLAQTDVQFFIFRALCGVANGSVMSLVMVVMSDHVKLEDRGKYQGYLTAFIGIGNGVGPLLASAFVQHSNWRNYYYTLFALIVASSSIIIIFIPNSKSPISTREKLKNIDYLGWVFGAIGLILILIPINGGGLTFKWNEPKVIIMFVIGGVSFIGFFITEMWIAKLPLVPFRVFRSTSLAIIFAQSFFSGVAFYPLFYYYAYYFEVVRNKSVLITACYSLCVVGPHSTISAISGRFVSWTKHYNPTLWTGFALWTLALSLLAGALAKNTNLVGVAFIMVVNGLGQGMTFQNTLVAALAHSRSQDRAVVISTRNVLRSFGGSFGLAFSALIFSTTFTKKLQNDSFINQSDNATLKKYLQQHVYAKIDYSQISINDEQHEYIRDLYMKCCKDIFTFWAPVVGLCFILSWLIRDRGLVSKTDQKDRDE</sequence>
<dbReference type="SUPFAM" id="SSF103473">
    <property type="entry name" value="MFS general substrate transporter"/>
    <property type="match status" value="1"/>
</dbReference>
<feature type="transmembrane region" description="Helical" evidence="6">
    <location>
        <begin position="144"/>
        <end position="163"/>
    </location>
</feature>
<organism evidence="8 9">
    <name type="scientific">Wickerhamomyces anomalus (strain ATCC 58044 / CBS 1984 / NCYC 433 / NRRL Y-366-8)</name>
    <name type="common">Yeast</name>
    <name type="synonym">Hansenula anomala</name>
    <dbReference type="NCBI Taxonomy" id="683960"/>
    <lineage>
        <taxon>Eukaryota</taxon>
        <taxon>Fungi</taxon>
        <taxon>Dikarya</taxon>
        <taxon>Ascomycota</taxon>
        <taxon>Saccharomycotina</taxon>
        <taxon>Saccharomycetes</taxon>
        <taxon>Phaffomycetales</taxon>
        <taxon>Wickerhamomycetaceae</taxon>
        <taxon>Wickerhamomyces</taxon>
    </lineage>
</organism>
<comment type="subcellular location">
    <subcellularLocation>
        <location evidence="1">Membrane</location>
        <topology evidence="1">Multi-pass membrane protein</topology>
    </subcellularLocation>
</comment>
<dbReference type="RefSeq" id="XP_019040574.1">
    <property type="nucleotide sequence ID" value="XM_019180630.1"/>
</dbReference>